<dbReference type="GO" id="GO:0005524">
    <property type="term" value="F:ATP binding"/>
    <property type="evidence" value="ECO:0007669"/>
    <property type="project" value="InterPro"/>
</dbReference>
<evidence type="ECO:0000256" key="10">
    <source>
        <dbReference type="ARBA" id="ARBA00067609"/>
    </source>
</evidence>
<keyword evidence="1 11" id="KW-0963">Cytoplasm</keyword>
<protein>
    <recommendedName>
        <fullName evidence="10 11">Chaperone protein DnaJ</fullName>
    </recommendedName>
</protein>
<dbReference type="InterPro" id="IPR002939">
    <property type="entry name" value="DnaJ_C"/>
</dbReference>
<dbReference type="InterPro" id="IPR036410">
    <property type="entry name" value="HSP_DnaJ_Cys-rich_dom_sf"/>
</dbReference>
<evidence type="ECO:0000256" key="1">
    <source>
        <dbReference type="ARBA" id="ARBA00022490"/>
    </source>
</evidence>
<comment type="domain">
    <text evidence="11">The J domain is necessary and sufficient to stimulate DnaK ATPase activity. Zinc center 1 plays an important role in the autonomous, DnaK-independent chaperone activity of DnaJ. Zinc center 2 is essential for interaction with DnaK and for DnaJ activity.</text>
</comment>
<evidence type="ECO:0000313" key="16">
    <source>
        <dbReference type="Proteomes" id="UP000051085"/>
    </source>
</evidence>
<dbReference type="GO" id="GO:0008270">
    <property type="term" value="F:zinc ion binding"/>
    <property type="evidence" value="ECO:0007669"/>
    <property type="project" value="UniProtKB-UniRule"/>
</dbReference>
<feature type="binding site" evidence="11">
    <location>
        <position position="203"/>
    </location>
    <ligand>
        <name>Zn(2+)</name>
        <dbReference type="ChEBI" id="CHEBI:29105"/>
        <label>2</label>
    </ligand>
</feature>
<dbReference type="Pfam" id="PF00684">
    <property type="entry name" value="DnaJ_CXXCXGXG"/>
    <property type="match status" value="1"/>
</dbReference>
<feature type="repeat" description="CXXCXGXG motif" evidence="11">
    <location>
        <begin position="200"/>
        <end position="207"/>
    </location>
</feature>
<evidence type="ECO:0000313" key="15">
    <source>
        <dbReference type="EMBL" id="KRM35310.1"/>
    </source>
</evidence>
<evidence type="ECO:0000256" key="11">
    <source>
        <dbReference type="HAMAP-Rule" id="MF_01152"/>
    </source>
</evidence>
<sequence>MYMAEKDYYDILGVSKDASEADIKHAYRRLAAKYHPDVNHAPGAEEKFKQINEAYDVLSDQQKRAQYDQYGSAGPQAGAGGFGGFGGFGGGQGGFNQGFGGGGFDDIFSQFFGGGQRRQDPTAPRPGRDLQYAMTLKFMDAVFGKTTTIKYDRDEECKTCHGTGAKPGKSATTCQRCGGQGFIVTMQRTPLGNMRSQTTCPECHGTGKVIKPEDRCTTCHGTGHVQEKHELEVKVPAGVDDGQQMRLQGQGDAGANGGPAGDLYIVFRVTPSRDFRRDGSTIYVDRDISFAQAALGDEVKVKTVHGDVDLKIPAGTQSETNFRLRGKGVPHLNGNGNGDEHVTVHVRTPKSLNKRQREAMMAFAAASGEDVKGVQKSVLDKLKDAFEDR</sequence>
<dbReference type="Pfam" id="PF01556">
    <property type="entry name" value="DnaJ_C"/>
    <property type="match status" value="1"/>
</dbReference>
<dbReference type="Pfam" id="PF00226">
    <property type="entry name" value="DnaJ"/>
    <property type="match status" value="1"/>
</dbReference>
<feature type="binding site" evidence="11">
    <location>
        <position position="200"/>
    </location>
    <ligand>
        <name>Zn(2+)</name>
        <dbReference type="ChEBI" id="CHEBI:29105"/>
        <label>2</label>
    </ligand>
</feature>
<dbReference type="HAMAP" id="MF_01152">
    <property type="entry name" value="DnaJ"/>
    <property type="match status" value="1"/>
</dbReference>
<dbReference type="InterPro" id="IPR008971">
    <property type="entry name" value="HSP40/DnaJ_pept-bd"/>
</dbReference>
<feature type="repeat" description="CXXCXGXG motif" evidence="11">
    <location>
        <begin position="216"/>
        <end position="223"/>
    </location>
</feature>
<dbReference type="PRINTS" id="PR00625">
    <property type="entry name" value="JDOMAIN"/>
</dbReference>
<evidence type="ECO:0000256" key="6">
    <source>
        <dbReference type="ARBA" id="ARBA00022833"/>
    </source>
</evidence>
<keyword evidence="8 11" id="KW-0143">Chaperone</keyword>
<reference evidence="15 16" key="1">
    <citation type="journal article" date="2015" name="Genome Announc.">
        <title>Expanding the biotechnology potential of lactobacilli through comparative genomics of 213 strains and associated genera.</title>
        <authorList>
            <person name="Sun Z."/>
            <person name="Harris H.M."/>
            <person name="McCann A."/>
            <person name="Guo C."/>
            <person name="Argimon S."/>
            <person name="Zhang W."/>
            <person name="Yang X."/>
            <person name="Jeffery I.B."/>
            <person name="Cooney J.C."/>
            <person name="Kagawa T.F."/>
            <person name="Liu W."/>
            <person name="Song Y."/>
            <person name="Salvetti E."/>
            <person name="Wrobel A."/>
            <person name="Rasinkangas P."/>
            <person name="Parkhill J."/>
            <person name="Rea M.C."/>
            <person name="O'Sullivan O."/>
            <person name="Ritari J."/>
            <person name="Douillard F.P."/>
            <person name="Paul Ross R."/>
            <person name="Yang R."/>
            <person name="Briner A.E."/>
            <person name="Felis G.E."/>
            <person name="de Vos W.M."/>
            <person name="Barrangou R."/>
            <person name="Klaenhammer T.R."/>
            <person name="Caufield P.W."/>
            <person name="Cui Y."/>
            <person name="Zhang H."/>
            <person name="O'Toole P.W."/>
        </authorList>
    </citation>
    <scope>NUCLEOTIDE SEQUENCE [LARGE SCALE GENOMIC DNA]</scope>
    <source>
        <strain evidence="15 16">DSM 8475</strain>
    </source>
</reference>
<dbReference type="GO" id="GO:0005737">
    <property type="term" value="C:cytoplasm"/>
    <property type="evidence" value="ECO:0007669"/>
    <property type="project" value="UniProtKB-SubCell"/>
</dbReference>
<feature type="domain" description="CR-type" evidence="14">
    <location>
        <begin position="144"/>
        <end position="228"/>
    </location>
</feature>
<organism evidence="15 16">
    <name type="scientific">Limosilactobacillus pontis DSM 8475</name>
    <dbReference type="NCBI Taxonomy" id="1423794"/>
    <lineage>
        <taxon>Bacteria</taxon>
        <taxon>Bacillati</taxon>
        <taxon>Bacillota</taxon>
        <taxon>Bacilli</taxon>
        <taxon>Lactobacillales</taxon>
        <taxon>Lactobacillaceae</taxon>
        <taxon>Limosilactobacillus</taxon>
    </lineage>
</organism>
<evidence type="ECO:0000259" key="13">
    <source>
        <dbReference type="PROSITE" id="PS50076"/>
    </source>
</evidence>
<feature type="zinc finger region" description="CR-type" evidence="12">
    <location>
        <begin position="144"/>
        <end position="228"/>
    </location>
</feature>
<evidence type="ECO:0000256" key="7">
    <source>
        <dbReference type="ARBA" id="ARBA00023016"/>
    </source>
</evidence>
<comment type="function">
    <text evidence="11">Participates actively in the response to hyperosmotic and heat shock by preventing the aggregation of stress-denatured proteins and by disaggregating proteins, also in an autonomous, DnaK-independent fashion. Unfolded proteins bind initially to DnaJ; upon interaction with the DnaJ-bound protein, DnaK hydrolyzes its bound ATP, resulting in the formation of a stable complex. GrpE releases ADP from DnaK; ATP binding to DnaK triggers the release of the substrate protein, thus completing the reaction cycle. Several rounds of ATP-dependent interactions between DnaJ, DnaK and GrpE are required for fully efficient folding. Also involved, together with DnaK and GrpE, in the DNA replication of plasmids through activation of initiation proteins.</text>
</comment>
<dbReference type="PROSITE" id="PS00636">
    <property type="entry name" value="DNAJ_1"/>
    <property type="match status" value="1"/>
</dbReference>
<keyword evidence="4 11" id="KW-0677">Repeat</keyword>
<evidence type="ECO:0000256" key="2">
    <source>
        <dbReference type="ARBA" id="ARBA00022705"/>
    </source>
</evidence>
<dbReference type="FunFam" id="1.10.287.110:FF:000031">
    <property type="entry name" value="Molecular chaperone DnaJ"/>
    <property type="match status" value="1"/>
</dbReference>
<dbReference type="CDD" id="cd10747">
    <property type="entry name" value="DnaJ_C"/>
    <property type="match status" value="1"/>
</dbReference>
<comment type="cofactor">
    <cofactor evidence="11">
        <name>Zn(2+)</name>
        <dbReference type="ChEBI" id="CHEBI:29105"/>
    </cofactor>
    <text evidence="11">Binds 2 Zn(2+) ions per monomer.</text>
</comment>
<dbReference type="CDD" id="cd06257">
    <property type="entry name" value="DnaJ"/>
    <property type="match status" value="1"/>
</dbReference>
<dbReference type="NCBIfam" id="NF010869">
    <property type="entry name" value="PRK14276.1"/>
    <property type="match status" value="1"/>
</dbReference>
<keyword evidence="2 11" id="KW-0235">DNA replication</keyword>
<dbReference type="CDD" id="cd10719">
    <property type="entry name" value="DnaJ_zf"/>
    <property type="match status" value="1"/>
</dbReference>
<keyword evidence="5 11" id="KW-0863">Zinc-finger</keyword>
<dbReference type="PANTHER" id="PTHR43096">
    <property type="entry name" value="DNAJ HOMOLOG 1, MITOCHONDRIAL-RELATED"/>
    <property type="match status" value="1"/>
</dbReference>
<dbReference type="GO" id="GO:0051082">
    <property type="term" value="F:unfolded protein binding"/>
    <property type="evidence" value="ECO:0007669"/>
    <property type="project" value="UniProtKB-UniRule"/>
</dbReference>
<dbReference type="PROSITE" id="PS51188">
    <property type="entry name" value="ZF_CR"/>
    <property type="match status" value="1"/>
</dbReference>
<feature type="binding site" evidence="11">
    <location>
        <position position="157"/>
    </location>
    <ligand>
        <name>Zn(2+)</name>
        <dbReference type="ChEBI" id="CHEBI:29105"/>
        <label>1</label>
    </ligand>
</feature>
<feature type="repeat" description="CXXCXGXG motif" evidence="11">
    <location>
        <begin position="174"/>
        <end position="181"/>
    </location>
</feature>
<comment type="similarity">
    <text evidence="9 11">Belongs to the DnaJ family.</text>
</comment>
<dbReference type="InterPro" id="IPR036869">
    <property type="entry name" value="J_dom_sf"/>
</dbReference>
<feature type="binding site" evidence="11">
    <location>
        <position position="160"/>
    </location>
    <ligand>
        <name>Zn(2+)</name>
        <dbReference type="ChEBI" id="CHEBI:29105"/>
        <label>1</label>
    </ligand>
</feature>
<name>A0A922TMM7_9LACO</name>
<dbReference type="NCBIfam" id="NF008035">
    <property type="entry name" value="PRK10767.1"/>
    <property type="match status" value="1"/>
</dbReference>
<evidence type="ECO:0000256" key="3">
    <source>
        <dbReference type="ARBA" id="ARBA00022723"/>
    </source>
</evidence>
<feature type="repeat" description="CXXCXGXG motif" evidence="11">
    <location>
        <begin position="157"/>
        <end position="164"/>
    </location>
</feature>
<keyword evidence="7 11" id="KW-0346">Stress response</keyword>
<comment type="subunit">
    <text evidence="11">Homodimer.</text>
</comment>
<dbReference type="InterPro" id="IPR001623">
    <property type="entry name" value="DnaJ_domain"/>
</dbReference>
<dbReference type="InterPro" id="IPR018253">
    <property type="entry name" value="DnaJ_domain_CS"/>
</dbReference>
<evidence type="ECO:0000256" key="5">
    <source>
        <dbReference type="ARBA" id="ARBA00022771"/>
    </source>
</evidence>
<evidence type="ECO:0000256" key="9">
    <source>
        <dbReference type="ARBA" id="ARBA00061004"/>
    </source>
</evidence>
<feature type="domain" description="J" evidence="13">
    <location>
        <begin position="7"/>
        <end position="71"/>
    </location>
</feature>
<dbReference type="EMBL" id="AZGO01000065">
    <property type="protein sequence ID" value="KRM35310.1"/>
    <property type="molecule type" value="Genomic_DNA"/>
</dbReference>
<dbReference type="NCBIfam" id="TIGR02349">
    <property type="entry name" value="DnaJ_bact"/>
    <property type="match status" value="1"/>
</dbReference>
<feature type="binding site" evidence="11">
    <location>
        <position position="174"/>
    </location>
    <ligand>
        <name>Zn(2+)</name>
        <dbReference type="ChEBI" id="CHEBI:29105"/>
        <label>2</label>
    </ligand>
</feature>
<dbReference type="Gene3D" id="2.60.260.20">
    <property type="entry name" value="Urease metallochaperone UreE, N-terminal domain"/>
    <property type="match status" value="2"/>
</dbReference>
<dbReference type="SMART" id="SM00271">
    <property type="entry name" value="DnaJ"/>
    <property type="match status" value="1"/>
</dbReference>
<comment type="subcellular location">
    <subcellularLocation>
        <location evidence="11">Cytoplasm</location>
    </subcellularLocation>
</comment>
<dbReference type="SUPFAM" id="SSF57938">
    <property type="entry name" value="DnaJ/Hsp40 cysteine-rich domain"/>
    <property type="match status" value="1"/>
</dbReference>
<proteinExistence type="inferred from homology"/>
<evidence type="ECO:0000256" key="4">
    <source>
        <dbReference type="ARBA" id="ARBA00022737"/>
    </source>
</evidence>
<dbReference type="InterPro" id="IPR012724">
    <property type="entry name" value="DnaJ"/>
</dbReference>
<dbReference type="Proteomes" id="UP000051085">
    <property type="component" value="Unassembled WGS sequence"/>
</dbReference>
<keyword evidence="6 11" id="KW-0862">Zinc</keyword>
<dbReference type="GO" id="GO:0042026">
    <property type="term" value="P:protein refolding"/>
    <property type="evidence" value="ECO:0007669"/>
    <property type="project" value="TreeGrafter"/>
</dbReference>
<dbReference type="PROSITE" id="PS50076">
    <property type="entry name" value="DNAJ_2"/>
    <property type="match status" value="1"/>
</dbReference>
<feature type="binding site" evidence="11">
    <location>
        <position position="216"/>
    </location>
    <ligand>
        <name>Zn(2+)</name>
        <dbReference type="ChEBI" id="CHEBI:29105"/>
        <label>1</label>
    </ligand>
</feature>
<dbReference type="InterPro" id="IPR001305">
    <property type="entry name" value="HSP_DnaJ_Cys-rich_dom"/>
</dbReference>
<dbReference type="GO" id="GO:0006260">
    <property type="term" value="P:DNA replication"/>
    <property type="evidence" value="ECO:0007669"/>
    <property type="project" value="UniProtKB-KW"/>
</dbReference>
<dbReference type="SUPFAM" id="SSF49493">
    <property type="entry name" value="HSP40/DnaJ peptide-binding domain"/>
    <property type="match status" value="2"/>
</dbReference>
<feature type="binding site" evidence="11">
    <location>
        <position position="219"/>
    </location>
    <ligand>
        <name>Zn(2+)</name>
        <dbReference type="ChEBI" id="CHEBI:29105"/>
        <label>1</label>
    </ligand>
</feature>
<dbReference type="FunFam" id="2.60.260.20:FF:000005">
    <property type="entry name" value="Chaperone protein dnaJ 1, mitochondrial"/>
    <property type="match status" value="1"/>
</dbReference>
<dbReference type="PANTHER" id="PTHR43096:SF48">
    <property type="entry name" value="CHAPERONE PROTEIN DNAJ"/>
    <property type="match status" value="1"/>
</dbReference>
<evidence type="ECO:0000256" key="8">
    <source>
        <dbReference type="ARBA" id="ARBA00023186"/>
    </source>
</evidence>
<dbReference type="Gene3D" id="1.10.287.110">
    <property type="entry name" value="DnaJ domain"/>
    <property type="match status" value="1"/>
</dbReference>
<dbReference type="SUPFAM" id="SSF46565">
    <property type="entry name" value="Chaperone J-domain"/>
    <property type="match status" value="1"/>
</dbReference>
<dbReference type="GO" id="GO:0009408">
    <property type="term" value="P:response to heat"/>
    <property type="evidence" value="ECO:0007669"/>
    <property type="project" value="InterPro"/>
</dbReference>
<comment type="caution">
    <text evidence="15">The sequence shown here is derived from an EMBL/GenBank/DDBJ whole genome shotgun (WGS) entry which is preliminary data.</text>
</comment>
<keyword evidence="3 11" id="KW-0479">Metal-binding</keyword>
<gene>
    <name evidence="11" type="primary">dnaJ</name>
    <name evidence="15" type="ORF">FD34_GL000821</name>
</gene>
<evidence type="ECO:0000256" key="12">
    <source>
        <dbReference type="PROSITE-ProRule" id="PRU00546"/>
    </source>
</evidence>
<dbReference type="FunFam" id="2.10.230.10:FF:000002">
    <property type="entry name" value="Molecular chaperone DnaJ"/>
    <property type="match status" value="1"/>
</dbReference>
<evidence type="ECO:0000259" key="14">
    <source>
        <dbReference type="PROSITE" id="PS51188"/>
    </source>
</evidence>
<dbReference type="GO" id="GO:0031072">
    <property type="term" value="F:heat shock protein binding"/>
    <property type="evidence" value="ECO:0007669"/>
    <property type="project" value="InterPro"/>
</dbReference>
<feature type="binding site" evidence="11">
    <location>
        <position position="177"/>
    </location>
    <ligand>
        <name>Zn(2+)</name>
        <dbReference type="ChEBI" id="CHEBI:29105"/>
        <label>2</label>
    </ligand>
</feature>
<dbReference type="AlphaFoldDB" id="A0A922TMM7"/>
<accession>A0A922TMM7</accession>
<dbReference type="Gene3D" id="2.10.230.10">
    <property type="entry name" value="Heat shock protein DnaJ, cysteine-rich domain"/>
    <property type="match status" value="1"/>
</dbReference>